<dbReference type="EMBL" id="JACYTQ010000003">
    <property type="protein sequence ID" value="MBD8489024.1"/>
    <property type="molecule type" value="Genomic_DNA"/>
</dbReference>
<gene>
    <name evidence="2" type="ORF">IFO69_09730</name>
</gene>
<evidence type="ECO:0000313" key="2">
    <source>
        <dbReference type="EMBL" id="MBD8489024.1"/>
    </source>
</evidence>
<reference evidence="2 3" key="1">
    <citation type="submission" date="2020-09" db="EMBL/GenBank/DDBJ databases">
        <title>Echinicola sp. CAU 1574 isolated from sand of Sido Beach.</title>
        <authorList>
            <person name="Kim W."/>
        </authorList>
    </citation>
    <scope>NUCLEOTIDE SEQUENCE [LARGE SCALE GENOMIC DNA]</scope>
    <source>
        <strain evidence="2 3">CAU 1574</strain>
    </source>
</reference>
<name>A0ABR9AKE3_9BACT</name>
<dbReference type="InterPro" id="IPR025665">
    <property type="entry name" value="Beta-barrel_OMP_2"/>
</dbReference>
<protein>
    <submittedName>
        <fullName evidence="2">PorT family protein</fullName>
    </submittedName>
</protein>
<keyword evidence="3" id="KW-1185">Reference proteome</keyword>
<evidence type="ECO:0000313" key="3">
    <source>
        <dbReference type="Proteomes" id="UP000647133"/>
    </source>
</evidence>
<comment type="caution">
    <text evidence="2">The sequence shown here is derived from an EMBL/GenBank/DDBJ whole genome shotgun (WGS) entry which is preliminary data.</text>
</comment>
<feature type="domain" description="Outer membrane protein beta-barrel" evidence="1">
    <location>
        <begin position="40"/>
        <end position="210"/>
    </location>
</feature>
<dbReference type="Proteomes" id="UP000647133">
    <property type="component" value="Unassembled WGS sequence"/>
</dbReference>
<dbReference type="RefSeq" id="WP_192009917.1">
    <property type="nucleotide sequence ID" value="NZ_JACYTQ010000003.1"/>
</dbReference>
<accession>A0ABR9AKE3</accession>
<dbReference type="Pfam" id="PF13568">
    <property type="entry name" value="OMP_b-brl_2"/>
    <property type="match status" value="1"/>
</dbReference>
<evidence type="ECO:0000259" key="1">
    <source>
        <dbReference type="Pfam" id="PF13568"/>
    </source>
</evidence>
<organism evidence="2 3">
    <name type="scientific">Echinicola arenosa</name>
    <dbReference type="NCBI Taxonomy" id="2774144"/>
    <lineage>
        <taxon>Bacteria</taxon>
        <taxon>Pseudomonadati</taxon>
        <taxon>Bacteroidota</taxon>
        <taxon>Cytophagia</taxon>
        <taxon>Cytophagales</taxon>
        <taxon>Cyclobacteriaceae</taxon>
        <taxon>Echinicola</taxon>
    </lineage>
</organism>
<sequence length="240" mass="26823">MNISFKQLILLLIVSFSFIQISQGQVLISLLLGDKLNSDKLEFGLDGGIAFTDLNGLPSSSSVSAFHLGFYFDIKMEEHLYLHTGVIVKSTLGAHKIPTYPVGEQSLDELMSEGDIRRRLSYFNVPIYLKYKLDNRLFLEAGPQLGLLHGAKDEFFTDIKDEDDLVFTGDIRDSYKALDYGLAGGIGYRLMKGNGMNVGFRYYLGLADILKDNTNESLHNRAFYLYVGIPIGAGKVKKEE</sequence>
<proteinExistence type="predicted"/>